<feature type="binding site" evidence="4">
    <location>
        <position position="370"/>
    </location>
    <ligand>
        <name>S-adenosyl-L-methionine</name>
        <dbReference type="ChEBI" id="CHEBI:59789"/>
    </ligand>
</feature>
<dbReference type="Gene3D" id="3.40.50.150">
    <property type="entry name" value="Vaccinia Virus protein VP39"/>
    <property type="match status" value="1"/>
</dbReference>
<accession>A0ABP7NCS3</accession>
<dbReference type="PROSITE" id="PS01231">
    <property type="entry name" value="TRMA_2"/>
    <property type="match status" value="1"/>
</dbReference>
<dbReference type="SUPFAM" id="SSF53335">
    <property type="entry name" value="S-adenosyl-L-methionine-dependent methyltransferases"/>
    <property type="match status" value="1"/>
</dbReference>
<feature type="active site" description="Nucleophile" evidence="4">
    <location>
        <position position="397"/>
    </location>
</feature>
<comment type="similarity">
    <text evidence="4">Belongs to the class I-like SAM-binding methyltransferase superfamily. RNA M5U methyltransferase family.</text>
</comment>
<evidence type="ECO:0000256" key="5">
    <source>
        <dbReference type="SAM" id="MobiDB-lite"/>
    </source>
</evidence>
<keyword evidence="1 4" id="KW-0489">Methyltransferase</keyword>
<dbReference type="Pfam" id="PF05958">
    <property type="entry name" value="tRNA_U5-meth_tr"/>
    <property type="match status" value="1"/>
</dbReference>
<dbReference type="SUPFAM" id="SSF50249">
    <property type="entry name" value="Nucleic acid-binding proteins"/>
    <property type="match status" value="1"/>
</dbReference>
<evidence type="ECO:0000256" key="3">
    <source>
        <dbReference type="ARBA" id="ARBA00022691"/>
    </source>
</evidence>
<dbReference type="Pfam" id="PF01938">
    <property type="entry name" value="TRAM"/>
    <property type="match status" value="1"/>
</dbReference>
<dbReference type="Gene3D" id="2.40.50.140">
    <property type="entry name" value="Nucleic acid-binding proteins"/>
    <property type="match status" value="1"/>
</dbReference>
<feature type="binding site" evidence="4">
    <location>
        <position position="273"/>
    </location>
    <ligand>
        <name>S-adenosyl-L-methionine</name>
        <dbReference type="ChEBI" id="CHEBI:59789"/>
    </ligand>
</feature>
<dbReference type="EMBL" id="BAABCP010000001">
    <property type="protein sequence ID" value="GAA3943334.1"/>
    <property type="molecule type" value="Genomic_DNA"/>
</dbReference>
<feature type="compositionally biased region" description="Basic and acidic residues" evidence="5">
    <location>
        <begin position="1"/>
        <end position="11"/>
    </location>
</feature>
<sequence>MSRAGEVDARQTRMGPRYPVWDPGRMTASPHVLDLDITGIAHGGTFIARHEGRVVFVPDAIPGERVRVRITDAAEGADSRRFWRAETLEVLEASPHRRTHVWAEADVSRPPEERVGGADLGHIDLAEQRALKRLVLQEALDKFAGAGIDAPAVEAVDDGDGTGWRTRVSLHVDDDGRIGPYAARSHRVIDVATLPLARPAVAAAAAALRDQKPGRVDLVEPGDGAVRVLPRPQAPQHGRRRGVRRSAGRGAPETVFELAGGRRFAVDAAGFWQVHPRAADVLSEAVGTVLQGRVDPDTTHFDLYGGVGLFAAALGAHGATDIITVESDRRATEHATENLADLGVQAVTARVDRFLAGLPERTRAGVVVMDPPRAGAGRSVVEGVQALDPEHIVYVACDPVALSRDLGTLRGLGWSVDSLRAFDLFPHSHHFEAVALLTR</sequence>
<dbReference type="InterPro" id="IPR012340">
    <property type="entry name" value="NA-bd_OB-fold"/>
</dbReference>
<feature type="binding site" evidence="4">
    <location>
        <position position="326"/>
    </location>
    <ligand>
        <name>S-adenosyl-L-methionine</name>
        <dbReference type="ChEBI" id="CHEBI:59789"/>
    </ligand>
</feature>
<reference evidence="8" key="1">
    <citation type="journal article" date="2019" name="Int. J. Syst. Evol. Microbiol.">
        <title>The Global Catalogue of Microorganisms (GCM) 10K type strain sequencing project: providing services to taxonomists for standard genome sequencing and annotation.</title>
        <authorList>
            <consortium name="The Broad Institute Genomics Platform"/>
            <consortium name="The Broad Institute Genome Sequencing Center for Infectious Disease"/>
            <person name="Wu L."/>
            <person name="Ma J."/>
        </authorList>
    </citation>
    <scope>NUCLEOTIDE SEQUENCE [LARGE SCALE GENOMIC DNA]</scope>
    <source>
        <strain evidence="8">JCM 17024</strain>
    </source>
</reference>
<feature type="domain" description="TRAM" evidence="6">
    <location>
        <begin position="25"/>
        <end position="89"/>
    </location>
</feature>
<dbReference type="PANTHER" id="PTHR11061">
    <property type="entry name" value="RNA M5U METHYLTRANSFERASE"/>
    <property type="match status" value="1"/>
</dbReference>
<evidence type="ECO:0000256" key="1">
    <source>
        <dbReference type="ARBA" id="ARBA00022603"/>
    </source>
</evidence>
<dbReference type="PROSITE" id="PS51687">
    <property type="entry name" value="SAM_MT_RNA_M5U"/>
    <property type="match status" value="1"/>
</dbReference>
<name>A0ABP7NCS3_9MICO</name>
<feature type="region of interest" description="Disordered" evidence="5">
    <location>
        <begin position="1"/>
        <end position="22"/>
    </location>
</feature>
<protein>
    <submittedName>
        <fullName evidence="7">TRAM domain-containing protein</fullName>
    </submittedName>
</protein>
<keyword evidence="8" id="KW-1185">Reference proteome</keyword>
<evidence type="ECO:0000256" key="4">
    <source>
        <dbReference type="PROSITE-ProRule" id="PRU01024"/>
    </source>
</evidence>
<proteinExistence type="inferred from homology"/>
<evidence type="ECO:0000259" key="6">
    <source>
        <dbReference type="PROSITE" id="PS50926"/>
    </source>
</evidence>
<dbReference type="InterPro" id="IPR010280">
    <property type="entry name" value="U5_MeTrfase_fam"/>
</dbReference>
<evidence type="ECO:0000313" key="8">
    <source>
        <dbReference type="Proteomes" id="UP001501591"/>
    </source>
</evidence>
<dbReference type="InterPro" id="IPR002792">
    <property type="entry name" value="TRAM_dom"/>
</dbReference>
<dbReference type="InterPro" id="IPR029063">
    <property type="entry name" value="SAM-dependent_MTases_sf"/>
</dbReference>
<evidence type="ECO:0000256" key="2">
    <source>
        <dbReference type="ARBA" id="ARBA00022679"/>
    </source>
</evidence>
<dbReference type="Proteomes" id="UP001501591">
    <property type="component" value="Unassembled WGS sequence"/>
</dbReference>
<feature type="binding site" evidence="4">
    <location>
        <position position="304"/>
    </location>
    <ligand>
        <name>S-adenosyl-L-methionine</name>
        <dbReference type="ChEBI" id="CHEBI:59789"/>
    </ligand>
</feature>
<evidence type="ECO:0000313" key="7">
    <source>
        <dbReference type="EMBL" id="GAA3943334.1"/>
    </source>
</evidence>
<dbReference type="InterPro" id="IPR030391">
    <property type="entry name" value="MeTrfase_TrmA_CS"/>
</dbReference>
<organism evidence="7 8">
    <name type="scientific">Microbacterium soli</name>
    <dbReference type="NCBI Taxonomy" id="446075"/>
    <lineage>
        <taxon>Bacteria</taxon>
        <taxon>Bacillati</taxon>
        <taxon>Actinomycetota</taxon>
        <taxon>Actinomycetes</taxon>
        <taxon>Micrococcales</taxon>
        <taxon>Microbacteriaceae</taxon>
        <taxon>Microbacterium</taxon>
    </lineage>
</organism>
<keyword evidence="3 4" id="KW-0949">S-adenosyl-L-methionine</keyword>
<dbReference type="PROSITE" id="PS50926">
    <property type="entry name" value="TRAM"/>
    <property type="match status" value="1"/>
</dbReference>
<keyword evidence="2 4" id="KW-0808">Transferase</keyword>
<dbReference type="PANTHER" id="PTHR11061:SF30">
    <property type="entry name" value="TRNA (URACIL(54)-C(5))-METHYLTRANSFERASE"/>
    <property type="match status" value="1"/>
</dbReference>
<gene>
    <name evidence="7" type="ORF">GCM10022383_21470</name>
</gene>
<comment type="caution">
    <text evidence="7">The sequence shown here is derived from an EMBL/GenBank/DDBJ whole genome shotgun (WGS) entry which is preliminary data.</text>
</comment>